<dbReference type="PANTHER" id="PTHR45138:SF9">
    <property type="entry name" value="DIGUANYLATE CYCLASE DGCM-RELATED"/>
    <property type="match status" value="1"/>
</dbReference>
<evidence type="ECO:0000259" key="2">
    <source>
        <dbReference type="PROSITE" id="PS50110"/>
    </source>
</evidence>
<dbReference type="FunFam" id="3.30.70.270:FF:000001">
    <property type="entry name" value="Diguanylate cyclase domain protein"/>
    <property type="match status" value="1"/>
</dbReference>
<dbReference type="Pfam" id="PF00990">
    <property type="entry name" value="GGDEF"/>
    <property type="match status" value="1"/>
</dbReference>
<dbReference type="AlphaFoldDB" id="A0AB39YMY0"/>
<evidence type="ECO:0000259" key="3">
    <source>
        <dbReference type="PROSITE" id="PS50887"/>
    </source>
</evidence>
<feature type="domain" description="Response regulatory" evidence="2">
    <location>
        <begin position="2"/>
        <end position="118"/>
    </location>
</feature>
<dbReference type="SMART" id="SM00267">
    <property type="entry name" value="GGDEF"/>
    <property type="match status" value="1"/>
</dbReference>
<keyword evidence="4" id="KW-0548">Nucleotidyltransferase</keyword>
<keyword evidence="1" id="KW-0597">Phosphoprotein</keyword>
<dbReference type="InterPro" id="IPR050469">
    <property type="entry name" value="Diguanylate_Cyclase"/>
</dbReference>
<dbReference type="CDD" id="cd01949">
    <property type="entry name" value="GGDEF"/>
    <property type="match status" value="1"/>
</dbReference>
<dbReference type="EMBL" id="CP165735">
    <property type="protein sequence ID" value="XDV70538.1"/>
    <property type="molecule type" value="Genomic_DNA"/>
</dbReference>
<dbReference type="GO" id="GO:0043709">
    <property type="term" value="P:cell adhesion involved in single-species biofilm formation"/>
    <property type="evidence" value="ECO:0007669"/>
    <property type="project" value="TreeGrafter"/>
</dbReference>
<dbReference type="InterPro" id="IPR001789">
    <property type="entry name" value="Sig_transdc_resp-reg_receiver"/>
</dbReference>
<dbReference type="Gene3D" id="3.40.50.2300">
    <property type="match status" value="1"/>
</dbReference>
<protein>
    <submittedName>
        <fullName evidence="4">Diguanylate cyclase</fullName>
        <ecNumber evidence="4">2.7.7.65</ecNumber>
    </submittedName>
</protein>
<proteinExistence type="predicted"/>
<dbReference type="InterPro" id="IPR043128">
    <property type="entry name" value="Rev_trsase/Diguanyl_cyclase"/>
</dbReference>
<organism evidence="4">
    <name type="scientific">Paenarthrobacter sp. AMU7</name>
    <dbReference type="NCBI Taxonomy" id="3162492"/>
    <lineage>
        <taxon>Bacteria</taxon>
        <taxon>Bacillati</taxon>
        <taxon>Actinomycetota</taxon>
        <taxon>Actinomycetes</taxon>
        <taxon>Micrococcales</taxon>
        <taxon>Micrococcaceae</taxon>
        <taxon>Paenarthrobacter</taxon>
    </lineage>
</organism>
<dbReference type="Gene3D" id="3.30.70.270">
    <property type="match status" value="1"/>
</dbReference>
<feature type="modified residue" description="4-aspartylphosphate" evidence="1">
    <location>
        <position position="51"/>
    </location>
</feature>
<dbReference type="GO" id="GO:0005886">
    <property type="term" value="C:plasma membrane"/>
    <property type="evidence" value="ECO:0007669"/>
    <property type="project" value="TreeGrafter"/>
</dbReference>
<keyword evidence="4" id="KW-0808">Transferase</keyword>
<sequence length="303" mass="32929">MKVLIADDDQISRMITKAAVEQSGHECIVAEDGDSAWQLYQEHSPEAVVTDLMMPGLNGLDLCRAIRASEEDSYTYIILVTSHGSRKDVLAGMEAGADDYVTKPLDPFSLHIRLLAAQRITSLHADLARYRSALTEQARTDPLTKLHNRLKLTEDLGLLHSLDDHDYCLAMVDVDNFKSYNDIYGHQAGDAALVAIATTLAREVRKADAVYRFGGEEFLLVLQDQSPATAASVMERVRSAVHDLRIAHSGDPDGVLTISAGVSAFTDGHRAGSEQLLREADLALYAAKASGRNRVTLADALAG</sequence>
<name>A0AB39YMY0_9MICC</name>
<dbReference type="SUPFAM" id="SSF52172">
    <property type="entry name" value="CheY-like"/>
    <property type="match status" value="1"/>
</dbReference>
<dbReference type="EC" id="2.7.7.65" evidence="4"/>
<dbReference type="SUPFAM" id="SSF55073">
    <property type="entry name" value="Nucleotide cyclase"/>
    <property type="match status" value="1"/>
</dbReference>
<dbReference type="PROSITE" id="PS50110">
    <property type="entry name" value="RESPONSE_REGULATORY"/>
    <property type="match status" value="1"/>
</dbReference>
<dbReference type="InterPro" id="IPR000160">
    <property type="entry name" value="GGDEF_dom"/>
</dbReference>
<dbReference type="GO" id="GO:0000160">
    <property type="term" value="P:phosphorelay signal transduction system"/>
    <property type="evidence" value="ECO:0007669"/>
    <property type="project" value="InterPro"/>
</dbReference>
<feature type="domain" description="GGDEF" evidence="3">
    <location>
        <begin position="165"/>
        <end position="300"/>
    </location>
</feature>
<dbReference type="RefSeq" id="WP_369744962.1">
    <property type="nucleotide sequence ID" value="NZ_CP165735.1"/>
</dbReference>
<evidence type="ECO:0000313" key="4">
    <source>
        <dbReference type="EMBL" id="XDV70538.1"/>
    </source>
</evidence>
<dbReference type="SMART" id="SM00448">
    <property type="entry name" value="REC"/>
    <property type="match status" value="1"/>
</dbReference>
<dbReference type="NCBIfam" id="TIGR00254">
    <property type="entry name" value="GGDEF"/>
    <property type="match status" value="1"/>
</dbReference>
<gene>
    <name evidence="4" type="ORF">ABQM86_16445</name>
</gene>
<evidence type="ECO:0000256" key="1">
    <source>
        <dbReference type="PROSITE-ProRule" id="PRU00169"/>
    </source>
</evidence>
<dbReference type="InterPro" id="IPR011006">
    <property type="entry name" value="CheY-like_superfamily"/>
</dbReference>
<dbReference type="GO" id="GO:0052621">
    <property type="term" value="F:diguanylate cyclase activity"/>
    <property type="evidence" value="ECO:0007669"/>
    <property type="project" value="UniProtKB-EC"/>
</dbReference>
<dbReference type="PROSITE" id="PS50887">
    <property type="entry name" value="GGDEF"/>
    <property type="match status" value="1"/>
</dbReference>
<reference evidence="4" key="1">
    <citation type="submission" date="2024-07" db="EMBL/GenBank/DDBJ databases">
        <authorList>
            <person name="Li J."/>
            <person name="Wei H."/>
            <person name="Ma J."/>
        </authorList>
    </citation>
    <scope>NUCLEOTIDE SEQUENCE</scope>
    <source>
        <strain evidence="4">AMU7</strain>
    </source>
</reference>
<dbReference type="GO" id="GO:1902201">
    <property type="term" value="P:negative regulation of bacterial-type flagellum-dependent cell motility"/>
    <property type="evidence" value="ECO:0007669"/>
    <property type="project" value="TreeGrafter"/>
</dbReference>
<dbReference type="CDD" id="cd17574">
    <property type="entry name" value="REC_OmpR"/>
    <property type="match status" value="1"/>
</dbReference>
<dbReference type="PANTHER" id="PTHR45138">
    <property type="entry name" value="REGULATORY COMPONENTS OF SENSORY TRANSDUCTION SYSTEM"/>
    <property type="match status" value="1"/>
</dbReference>
<dbReference type="Pfam" id="PF00072">
    <property type="entry name" value="Response_reg"/>
    <property type="match status" value="1"/>
</dbReference>
<dbReference type="InterPro" id="IPR029787">
    <property type="entry name" value="Nucleotide_cyclase"/>
</dbReference>
<accession>A0AB39YMY0</accession>